<dbReference type="PANTHER" id="PTHR24418">
    <property type="entry name" value="TYROSINE-PROTEIN KINASE"/>
    <property type="match status" value="1"/>
</dbReference>
<name>A0A8S1ECS7_9PELO</name>
<evidence type="ECO:0000313" key="10">
    <source>
        <dbReference type="Proteomes" id="UP000494206"/>
    </source>
</evidence>
<dbReference type="Gene3D" id="3.30.505.10">
    <property type="entry name" value="SH2 domain"/>
    <property type="match status" value="1"/>
</dbReference>
<accession>A0A8S1ECS7</accession>
<dbReference type="PROSITE" id="PS50011">
    <property type="entry name" value="PROTEIN_KINASE_DOM"/>
    <property type="match status" value="1"/>
</dbReference>
<dbReference type="InterPro" id="IPR020635">
    <property type="entry name" value="Tyr_kinase_cat_dom"/>
</dbReference>
<dbReference type="InterPro" id="IPR000980">
    <property type="entry name" value="SH2"/>
</dbReference>
<dbReference type="Pfam" id="PF00017">
    <property type="entry name" value="SH2"/>
    <property type="match status" value="1"/>
</dbReference>
<dbReference type="GO" id="GO:0004715">
    <property type="term" value="F:non-membrane spanning protein tyrosine kinase activity"/>
    <property type="evidence" value="ECO:0007669"/>
    <property type="project" value="UniProtKB-EC"/>
</dbReference>
<evidence type="ECO:0000256" key="5">
    <source>
        <dbReference type="ARBA" id="ARBA00022840"/>
    </source>
</evidence>
<dbReference type="InterPro" id="IPR000719">
    <property type="entry name" value="Prot_kinase_dom"/>
</dbReference>
<dbReference type="Pfam" id="PF07714">
    <property type="entry name" value="PK_Tyr_Ser-Thr"/>
    <property type="match status" value="1"/>
</dbReference>
<dbReference type="InterPro" id="IPR001245">
    <property type="entry name" value="Ser-Thr/Tyr_kinase_cat_dom"/>
</dbReference>
<keyword evidence="2" id="KW-0808">Transferase</keyword>
<evidence type="ECO:0000256" key="7">
    <source>
        <dbReference type="ARBA" id="ARBA00051245"/>
    </source>
</evidence>
<dbReference type="InterPro" id="IPR008266">
    <property type="entry name" value="Tyr_kinase_AS"/>
</dbReference>
<gene>
    <name evidence="9" type="ORF">CBOVIS_LOCUS897</name>
</gene>
<dbReference type="PRINTS" id="PR00109">
    <property type="entry name" value="TYRKINASE"/>
</dbReference>
<keyword evidence="6" id="KW-0829">Tyrosine-protein kinase</keyword>
<evidence type="ECO:0000256" key="3">
    <source>
        <dbReference type="ARBA" id="ARBA00022741"/>
    </source>
</evidence>
<dbReference type="SMART" id="SM00219">
    <property type="entry name" value="TyrKc"/>
    <property type="match status" value="1"/>
</dbReference>
<feature type="domain" description="Protein kinase" evidence="8">
    <location>
        <begin position="24"/>
        <end position="417"/>
    </location>
</feature>
<keyword evidence="10" id="KW-1185">Reference proteome</keyword>
<proteinExistence type="predicted"/>
<dbReference type="OrthoDB" id="546826at2759"/>
<dbReference type="PROSITE" id="PS00109">
    <property type="entry name" value="PROTEIN_KINASE_TYR"/>
    <property type="match status" value="1"/>
</dbReference>
<dbReference type="Proteomes" id="UP000494206">
    <property type="component" value="Unassembled WGS sequence"/>
</dbReference>
<dbReference type="InterPro" id="IPR050198">
    <property type="entry name" value="Non-receptor_tyrosine_kinases"/>
</dbReference>
<keyword evidence="5" id="KW-0067">ATP-binding</keyword>
<evidence type="ECO:0000256" key="4">
    <source>
        <dbReference type="ARBA" id="ARBA00022777"/>
    </source>
</evidence>
<comment type="caution">
    <text evidence="9">The sequence shown here is derived from an EMBL/GenBank/DDBJ whole genome shotgun (WGS) entry which is preliminary data.</text>
</comment>
<dbReference type="InterPro" id="IPR011009">
    <property type="entry name" value="Kinase-like_dom_sf"/>
</dbReference>
<protein>
    <recommendedName>
        <fullName evidence="1">non-specific protein-tyrosine kinase</fullName>
        <ecNumber evidence="1">2.7.10.2</ecNumber>
    </recommendedName>
</protein>
<reference evidence="9 10" key="1">
    <citation type="submission" date="2020-04" db="EMBL/GenBank/DDBJ databases">
        <authorList>
            <person name="Laetsch R D."/>
            <person name="Stevens L."/>
            <person name="Kumar S."/>
            <person name="Blaxter L. M."/>
        </authorList>
    </citation>
    <scope>NUCLEOTIDE SEQUENCE [LARGE SCALE GENOMIC DNA]</scope>
</reference>
<comment type="catalytic activity">
    <reaction evidence="7">
        <text>L-tyrosyl-[protein] + ATP = O-phospho-L-tyrosyl-[protein] + ADP + H(+)</text>
        <dbReference type="Rhea" id="RHEA:10596"/>
        <dbReference type="Rhea" id="RHEA-COMP:10136"/>
        <dbReference type="Rhea" id="RHEA-COMP:20101"/>
        <dbReference type="ChEBI" id="CHEBI:15378"/>
        <dbReference type="ChEBI" id="CHEBI:30616"/>
        <dbReference type="ChEBI" id="CHEBI:46858"/>
        <dbReference type="ChEBI" id="CHEBI:61978"/>
        <dbReference type="ChEBI" id="CHEBI:456216"/>
        <dbReference type="EC" id="2.7.10.2"/>
    </reaction>
</comment>
<dbReference type="Gene3D" id="1.10.510.10">
    <property type="entry name" value="Transferase(Phosphotransferase) domain 1"/>
    <property type="match status" value="1"/>
</dbReference>
<evidence type="ECO:0000259" key="8">
    <source>
        <dbReference type="PROSITE" id="PS50011"/>
    </source>
</evidence>
<dbReference type="InterPro" id="IPR036860">
    <property type="entry name" value="SH2_dom_sf"/>
</dbReference>
<keyword evidence="3" id="KW-0547">Nucleotide-binding</keyword>
<evidence type="ECO:0000256" key="1">
    <source>
        <dbReference type="ARBA" id="ARBA00011903"/>
    </source>
</evidence>
<sequence>MMHYVISVHYYDVVYHFVIRTTNRKRLYWVDTYAFKSINQLIDFHRTTRTPFRACLDTNEDIAVYRNTAVKELKKMRMERMRSRNKCELVVLTYPVRKYEYQLNHEQIELVTKIGEGQFGEVYIGLLQLNVIRIYGVTAAHDPVMIAMELCMGNSLEYMISEVGTSLSQKIVYLLGAANGLNYLHENGVIHRDIAARNCLLDGDENVKISDFGLSVVDATGKGLSERKGGRLPVRYMAPETLRIGKYSALTDVYGFGAMMYEVFHKCKEPFGEYRADGNVLRRAFINRNIQLYLWEHPEGVPKVNYDPPPLTKDMMEKGEKLKRHEKIKEGSIQVLANWDSAMEKPEQPIADRLELLFNECRKYKSIERAQFAIGSKTTSKIIISDYLKRIIFDYNLQTKKEKQISGFVSNLLNKIV</sequence>
<evidence type="ECO:0000256" key="6">
    <source>
        <dbReference type="ARBA" id="ARBA00023137"/>
    </source>
</evidence>
<keyword evidence="4" id="KW-0418">Kinase</keyword>
<organism evidence="9 10">
    <name type="scientific">Caenorhabditis bovis</name>
    <dbReference type="NCBI Taxonomy" id="2654633"/>
    <lineage>
        <taxon>Eukaryota</taxon>
        <taxon>Metazoa</taxon>
        <taxon>Ecdysozoa</taxon>
        <taxon>Nematoda</taxon>
        <taxon>Chromadorea</taxon>
        <taxon>Rhabditida</taxon>
        <taxon>Rhabditina</taxon>
        <taxon>Rhabditomorpha</taxon>
        <taxon>Rhabditoidea</taxon>
        <taxon>Rhabditidae</taxon>
        <taxon>Peloderinae</taxon>
        <taxon>Caenorhabditis</taxon>
    </lineage>
</organism>
<dbReference type="AlphaFoldDB" id="A0A8S1ECS7"/>
<dbReference type="GO" id="GO:0005524">
    <property type="term" value="F:ATP binding"/>
    <property type="evidence" value="ECO:0007669"/>
    <property type="project" value="UniProtKB-KW"/>
</dbReference>
<evidence type="ECO:0000256" key="2">
    <source>
        <dbReference type="ARBA" id="ARBA00022679"/>
    </source>
</evidence>
<dbReference type="EMBL" id="CADEPM010000001">
    <property type="protein sequence ID" value="CAB3397500.1"/>
    <property type="molecule type" value="Genomic_DNA"/>
</dbReference>
<dbReference type="SUPFAM" id="SSF56112">
    <property type="entry name" value="Protein kinase-like (PK-like)"/>
    <property type="match status" value="1"/>
</dbReference>
<dbReference type="EC" id="2.7.10.2" evidence="1"/>
<evidence type="ECO:0000313" key="9">
    <source>
        <dbReference type="EMBL" id="CAB3397500.1"/>
    </source>
</evidence>
<dbReference type="SUPFAM" id="SSF55550">
    <property type="entry name" value="SH2 domain"/>
    <property type="match status" value="1"/>
</dbReference>